<evidence type="ECO:0000313" key="4">
    <source>
        <dbReference type="Proteomes" id="UP000730618"/>
    </source>
</evidence>
<keyword evidence="1" id="KW-0732">Signal</keyword>
<name>A0ABM8VFJ3_9BACL</name>
<feature type="domain" description="BIG2" evidence="2">
    <location>
        <begin position="616"/>
        <end position="696"/>
    </location>
</feature>
<feature type="domain" description="BIG2" evidence="2">
    <location>
        <begin position="786"/>
        <end position="862"/>
    </location>
</feature>
<proteinExistence type="predicted"/>
<organism evidence="3 4">
    <name type="scientific">Paenibacillus allorhizosphaerae</name>
    <dbReference type="NCBI Taxonomy" id="2849866"/>
    <lineage>
        <taxon>Bacteria</taxon>
        <taxon>Bacillati</taxon>
        <taxon>Bacillota</taxon>
        <taxon>Bacilli</taxon>
        <taxon>Bacillales</taxon>
        <taxon>Paenibacillaceae</taxon>
        <taxon>Paenibacillus</taxon>
    </lineage>
</organism>
<feature type="chain" id="PRO_5045311747" description="BIG2 domain-containing protein" evidence="1">
    <location>
        <begin position="31"/>
        <end position="864"/>
    </location>
</feature>
<dbReference type="RefSeq" id="WP_218098454.1">
    <property type="nucleotide sequence ID" value="NZ_CAJVCE010000005.1"/>
</dbReference>
<feature type="domain" description="BIG2" evidence="2">
    <location>
        <begin position="532"/>
        <end position="613"/>
    </location>
</feature>
<dbReference type="SMART" id="SM00635">
    <property type="entry name" value="BID_2"/>
    <property type="match status" value="10"/>
</dbReference>
<feature type="domain" description="BIG2" evidence="2">
    <location>
        <begin position="33"/>
        <end position="113"/>
    </location>
</feature>
<comment type="caution">
    <text evidence="3">The sequence shown here is derived from an EMBL/GenBank/DDBJ whole genome shotgun (WGS) entry which is preliminary data.</text>
</comment>
<accession>A0ABM8VFJ3</accession>
<dbReference type="Proteomes" id="UP000730618">
    <property type="component" value="Unassembled WGS sequence"/>
</dbReference>
<keyword evidence="4" id="KW-1185">Reference proteome</keyword>
<sequence length="864" mass="91123">MRFQKSKRLIAFFMVFAICLCSFSGTAAFAQTEISNLVLNKNEVSLEVGETFLLTATAIYTSGSTENVTVKTDWNSGASDIASVYAGSISAKKEGTAVITATYMDKTVVVNVKVSKRVRSLIKDVQTIDLRKGATKQIGLTAYYDDGTNEIVTNKAEWNIDNGSVATVVNGLVTGQSSGTATVTAKFNNQTVSVPVNIEIAKRVDPNVSEVSLLLKDDITITLTATYPDGSTKDVTDQADWDSEDPDVADVIKGKITGYGPGQTRVVATYGTKSTTIKVDVDNAVKLGLNKQTVMMKKNTTEPLTLTATYPDGSTDDITSRAEWTSSNEDVLSVVKGKLFANAAGEATVTAKYGGKSVTVVVDVDVPRRLLLSEDSLYVQSGQDHQLKLTAVYADNSTSEVTNDAKWTSDNEDVATVSKGNVTPRKAGEATIKAEYGDKSVTIKVSVDIPNLLVPNKKTVSFQMGSYEQMVLKALYTDGREVDVTNKADWTSSATNVAEVRNGLITGVGTGVATVTAKYGTRTAVVQVSVGVLKSLTTTSDTQFSMAKGSTKTIDLTATYTDGTANQVASEAMWTSSNASVVTVDAGVLKAIASGEADITASFENKTVTLNVSVDMADTLTAAPAFLSFDLGESRSIALTAKNKSGEAKNVTADAEWSTSNAQIAQVSAGVVTPVSRGKATVTAKYGGKSVSISIEIGVAQALDTDKKFLSVKRGQNAAIVLTATQSDGSKKDVSADAQWKSSNYKVAEISGGVVTAIGSGKATITGTFGGKSVTIPVEVDTLKYLKTNIILINIKQGASVEAKATATYSDLSEEDVTIPAMWSSSSIRVADVKDGVIKAISKGKATITVNYGDKRTYIYVTVD</sequence>
<feature type="domain" description="BIG2" evidence="2">
    <location>
        <begin position="364"/>
        <end position="446"/>
    </location>
</feature>
<dbReference type="Pfam" id="PF02368">
    <property type="entry name" value="Big_2"/>
    <property type="match status" value="2"/>
</dbReference>
<evidence type="ECO:0000259" key="2">
    <source>
        <dbReference type="SMART" id="SM00635"/>
    </source>
</evidence>
<reference evidence="3 4" key="1">
    <citation type="submission" date="2021-06" db="EMBL/GenBank/DDBJ databases">
        <authorList>
            <person name="Criscuolo A."/>
        </authorList>
    </citation>
    <scope>NUCLEOTIDE SEQUENCE [LARGE SCALE GENOMIC DNA]</scope>
    <source>
        <strain evidence="4">CIP 111802</strain>
    </source>
</reference>
<feature type="signal peptide" evidence="1">
    <location>
        <begin position="1"/>
        <end position="30"/>
    </location>
</feature>
<feature type="domain" description="BIG2" evidence="2">
    <location>
        <begin position="447"/>
        <end position="529"/>
    </location>
</feature>
<feature type="domain" description="BIG2" evidence="2">
    <location>
        <begin position="198"/>
        <end position="280"/>
    </location>
</feature>
<protein>
    <recommendedName>
        <fullName evidence="2">BIG2 domain-containing protein</fullName>
    </recommendedName>
</protein>
<dbReference type="EMBL" id="CAJVCE010000005">
    <property type="protein sequence ID" value="CAG7635191.1"/>
    <property type="molecule type" value="Genomic_DNA"/>
</dbReference>
<evidence type="ECO:0000313" key="3">
    <source>
        <dbReference type="EMBL" id="CAG7635191.1"/>
    </source>
</evidence>
<dbReference type="InterPro" id="IPR003343">
    <property type="entry name" value="Big_2"/>
</dbReference>
<gene>
    <name evidence="3" type="ORF">PAECIP111802_02110</name>
</gene>
<feature type="domain" description="BIG2" evidence="2">
    <location>
        <begin position="699"/>
        <end position="779"/>
    </location>
</feature>
<feature type="domain" description="BIG2" evidence="2">
    <location>
        <begin position="281"/>
        <end position="363"/>
    </location>
</feature>
<evidence type="ECO:0000256" key="1">
    <source>
        <dbReference type="SAM" id="SignalP"/>
    </source>
</evidence>
<feature type="domain" description="BIG2" evidence="2">
    <location>
        <begin position="117"/>
        <end position="197"/>
    </location>
</feature>